<evidence type="ECO:0000256" key="1">
    <source>
        <dbReference type="ARBA" id="ARBA00004427"/>
    </source>
</evidence>
<keyword evidence="5 6" id="KW-0687">Ribonucleoprotein</keyword>
<gene>
    <name evidence="7" type="ORF">HNAJ_LOCUS740</name>
</gene>
<dbReference type="GO" id="GO:1990904">
    <property type="term" value="C:ribonucleoprotein complex"/>
    <property type="evidence" value="ECO:0007669"/>
    <property type="project" value="UniProtKB-KW"/>
</dbReference>
<dbReference type="Proteomes" id="UP000278807">
    <property type="component" value="Unassembled WGS sequence"/>
</dbReference>
<reference evidence="9" key="1">
    <citation type="submission" date="2017-02" db="UniProtKB">
        <authorList>
            <consortium name="WormBaseParasite"/>
        </authorList>
    </citation>
    <scope>IDENTIFICATION</scope>
</reference>
<name>A0A0R3T1I8_RODNA</name>
<comment type="similarity">
    <text evidence="3 6">Belongs to the eukaryotic ribosomal protein eS21 family.</text>
</comment>
<keyword evidence="8" id="KW-1185">Reference proteome</keyword>
<evidence type="ECO:0000313" key="8">
    <source>
        <dbReference type="Proteomes" id="UP000278807"/>
    </source>
</evidence>
<dbReference type="Pfam" id="PF01249">
    <property type="entry name" value="Ribosomal_S21e"/>
    <property type="match status" value="1"/>
</dbReference>
<accession>A0A0R3T1I8</accession>
<dbReference type="InterPro" id="IPR038579">
    <property type="entry name" value="Ribosomal_eS21_sf"/>
</dbReference>
<dbReference type="OrthoDB" id="278325at2759"/>
<dbReference type="PIRSF" id="PIRSF002148">
    <property type="entry name" value="Ribosomal_S21e"/>
    <property type="match status" value="1"/>
</dbReference>
<evidence type="ECO:0000256" key="6">
    <source>
        <dbReference type="PIRNR" id="PIRNR002148"/>
    </source>
</evidence>
<evidence type="ECO:0000256" key="5">
    <source>
        <dbReference type="ARBA" id="ARBA00023274"/>
    </source>
</evidence>
<dbReference type="InterPro" id="IPR001931">
    <property type="entry name" value="Ribosomal_eS21"/>
</dbReference>
<dbReference type="GO" id="GO:0005791">
    <property type="term" value="C:rough endoplasmic reticulum"/>
    <property type="evidence" value="ECO:0007669"/>
    <property type="project" value="UniProtKB-SubCell"/>
</dbReference>
<protein>
    <recommendedName>
        <fullName evidence="6">40S ribosomal protein S21</fullName>
    </recommendedName>
</protein>
<dbReference type="WBParaSite" id="HNAJ_0000074001-mRNA-1">
    <property type="protein sequence ID" value="HNAJ_0000074001-mRNA-1"/>
    <property type="gene ID" value="HNAJ_0000074001"/>
</dbReference>
<dbReference type="STRING" id="102285.A0A0R3T1I8"/>
<sequence>MQDDAGGFVDLYIPRSCDVSNQTIGAKDHASISLRLAEVDKKTGRMNGKFRTFNISGAIRNMGECDDSLNRLAVKANMLPKDFCSNS</sequence>
<comment type="subcellular location">
    <subcellularLocation>
        <location evidence="2">Cytoplasm</location>
        <location evidence="2">Cytosol</location>
    </subcellularLocation>
    <subcellularLocation>
        <location evidence="1">Rough endoplasmic reticulum</location>
    </subcellularLocation>
</comment>
<reference evidence="7 8" key="2">
    <citation type="submission" date="2018-11" db="EMBL/GenBank/DDBJ databases">
        <authorList>
            <consortium name="Pathogen Informatics"/>
        </authorList>
    </citation>
    <scope>NUCLEOTIDE SEQUENCE [LARGE SCALE GENOMIC DNA]</scope>
</reference>
<evidence type="ECO:0000256" key="3">
    <source>
        <dbReference type="ARBA" id="ARBA00010228"/>
    </source>
</evidence>
<evidence type="ECO:0000256" key="4">
    <source>
        <dbReference type="ARBA" id="ARBA00022980"/>
    </source>
</evidence>
<dbReference type="PANTHER" id="PTHR10442">
    <property type="entry name" value="40S RIBOSOMAL PROTEIN S21"/>
    <property type="match status" value="1"/>
</dbReference>
<dbReference type="EMBL" id="UZAE01000231">
    <property type="protein sequence ID" value="VDN96599.1"/>
    <property type="molecule type" value="Genomic_DNA"/>
</dbReference>
<keyword evidence="4 6" id="KW-0689">Ribosomal protein</keyword>
<evidence type="ECO:0000313" key="7">
    <source>
        <dbReference type="EMBL" id="VDN96599.1"/>
    </source>
</evidence>
<organism evidence="9">
    <name type="scientific">Rodentolepis nana</name>
    <name type="common">Dwarf tapeworm</name>
    <name type="synonym">Hymenolepis nana</name>
    <dbReference type="NCBI Taxonomy" id="102285"/>
    <lineage>
        <taxon>Eukaryota</taxon>
        <taxon>Metazoa</taxon>
        <taxon>Spiralia</taxon>
        <taxon>Lophotrochozoa</taxon>
        <taxon>Platyhelminthes</taxon>
        <taxon>Cestoda</taxon>
        <taxon>Eucestoda</taxon>
        <taxon>Cyclophyllidea</taxon>
        <taxon>Hymenolepididae</taxon>
        <taxon>Rodentolepis</taxon>
    </lineage>
</organism>
<dbReference type="Gene3D" id="3.30.1230.20">
    <property type="match status" value="1"/>
</dbReference>
<dbReference type="FunFam" id="3.30.1230.20:FF:000001">
    <property type="entry name" value="40S ribosomal protein S21"/>
    <property type="match status" value="1"/>
</dbReference>
<proteinExistence type="inferred from homology"/>
<dbReference type="AlphaFoldDB" id="A0A0R3T1I8"/>
<dbReference type="GO" id="GO:0006412">
    <property type="term" value="P:translation"/>
    <property type="evidence" value="ECO:0007669"/>
    <property type="project" value="InterPro"/>
</dbReference>
<dbReference type="GO" id="GO:0003735">
    <property type="term" value="F:structural constituent of ribosome"/>
    <property type="evidence" value="ECO:0007669"/>
    <property type="project" value="InterPro"/>
</dbReference>
<evidence type="ECO:0000256" key="2">
    <source>
        <dbReference type="ARBA" id="ARBA00004514"/>
    </source>
</evidence>
<dbReference type="GO" id="GO:0022626">
    <property type="term" value="C:cytosolic ribosome"/>
    <property type="evidence" value="ECO:0007669"/>
    <property type="project" value="UniProtKB-ARBA"/>
</dbReference>
<evidence type="ECO:0000313" key="9">
    <source>
        <dbReference type="WBParaSite" id="HNAJ_0000074001-mRNA-1"/>
    </source>
</evidence>